<dbReference type="EMBL" id="AUZY01009097">
    <property type="protein sequence ID" value="EQD43487.1"/>
    <property type="molecule type" value="Genomic_DNA"/>
</dbReference>
<feature type="domain" description="ABC transporter" evidence="1">
    <location>
        <begin position="41"/>
        <end position="76"/>
    </location>
</feature>
<proteinExistence type="predicted"/>
<feature type="non-terminal residue" evidence="2">
    <location>
        <position position="82"/>
    </location>
</feature>
<organism evidence="2">
    <name type="scientific">mine drainage metagenome</name>
    <dbReference type="NCBI Taxonomy" id="410659"/>
    <lineage>
        <taxon>unclassified sequences</taxon>
        <taxon>metagenomes</taxon>
        <taxon>ecological metagenomes</taxon>
    </lineage>
</organism>
<reference evidence="2" key="2">
    <citation type="journal article" date="2014" name="ISME J.">
        <title>Microbial stratification in low pH oxic and suboxic macroscopic growths along an acid mine drainage.</title>
        <authorList>
            <person name="Mendez-Garcia C."/>
            <person name="Mesa V."/>
            <person name="Sprenger R.R."/>
            <person name="Richter M."/>
            <person name="Diez M.S."/>
            <person name="Solano J."/>
            <person name="Bargiela R."/>
            <person name="Golyshina O.V."/>
            <person name="Manteca A."/>
            <person name="Ramos J.L."/>
            <person name="Gallego J.R."/>
            <person name="Llorente I."/>
            <person name="Martins Dos Santos V.A."/>
            <person name="Jensen O.N."/>
            <person name="Pelaez A.I."/>
            <person name="Sanchez J."/>
            <person name="Ferrer M."/>
        </authorList>
    </citation>
    <scope>NUCLEOTIDE SEQUENCE</scope>
</reference>
<dbReference type="Gene3D" id="3.40.50.300">
    <property type="entry name" value="P-loop containing nucleotide triphosphate hydrolases"/>
    <property type="match status" value="1"/>
</dbReference>
<accession>T0ZGN3</accession>
<dbReference type="PANTHER" id="PTHR43423:SF1">
    <property type="entry name" value="ABC TRANSPORTER I FAMILY MEMBER 17"/>
    <property type="match status" value="1"/>
</dbReference>
<evidence type="ECO:0000259" key="1">
    <source>
        <dbReference type="Pfam" id="PF00005"/>
    </source>
</evidence>
<dbReference type="Pfam" id="PF00005">
    <property type="entry name" value="ABC_tran"/>
    <property type="match status" value="1"/>
</dbReference>
<gene>
    <name evidence="2" type="ORF">B1B_13791</name>
</gene>
<evidence type="ECO:0000313" key="2">
    <source>
        <dbReference type="EMBL" id="EQD43487.1"/>
    </source>
</evidence>
<dbReference type="GO" id="GO:0005524">
    <property type="term" value="F:ATP binding"/>
    <property type="evidence" value="ECO:0007669"/>
    <property type="project" value="InterPro"/>
</dbReference>
<protein>
    <submittedName>
        <fullName evidence="2">Phosphate ABC transporter, ATPase subunit</fullName>
    </submittedName>
</protein>
<dbReference type="GO" id="GO:0016887">
    <property type="term" value="F:ATP hydrolysis activity"/>
    <property type="evidence" value="ECO:0007669"/>
    <property type="project" value="InterPro"/>
</dbReference>
<dbReference type="SUPFAM" id="SSF52540">
    <property type="entry name" value="P-loop containing nucleoside triphosphate hydrolases"/>
    <property type="match status" value="1"/>
</dbReference>
<dbReference type="AlphaFoldDB" id="T0ZGN3"/>
<dbReference type="PANTHER" id="PTHR43423">
    <property type="entry name" value="ABC TRANSPORTER I FAMILY MEMBER 17"/>
    <property type="match status" value="1"/>
</dbReference>
<comment type="caution">
    <text evidence="2">The sequence shown here is derived from an EMBL/GenBank/DDBJ whole genome shotgun (WGS) entry which is preliminary data.</text>
</comment>
<reference evidence="2" key="1">
    <citation type="submission" date="2013-08" db="EMBL/GenBank/DDBJ databases">
        <authorList>
            <person name="Mendez C."/>
            <person name="Richter M."/>
            <person name="Ferrer M."/>
            <person name="Sanchez J."/>
        </authorList>
    </citation>
    <scope>NUCLEOTIDE SEQUENCE</scope>
</reference>
<sequence>MSGGPDGLPPEGTVVGPPFPPEEIILSTSGLTVRSGPREILSGVSLAFPRQKVSAIIGPSGCGKTTLVRCLNRMAELAALTI</sequence>
<dbReference type="InterPro" id="IPR027417">
    <property type="entry name" value="P-loop_NTPase"/>
</dbReference>
<dbReference type="InterPro" id="IPR003439">
    <property type="entry name" value="ABC_transporter-like_ATP-bd"/>
</dbReference>
<name>T0ZGN3_9ZZZZ</name>